<dbReference type="AlphaFoldDB" id="A0A2T0N6F0"/>
<name>A0A2T0N6F0_9ACTN</name>
<protein>
    <recommendedName>
        <fullName evidence="4">Lipoprotein</fullName>
    </recommendedName>
</protein>
<keyword evidence="3" id="KW-1185">Reference proteome</keyword>
<reference evidence="2 3" key="1">
    <citation type="submission" date="2018-03" db="EMBL/GenBank/DDBJ databases">
        <title>Genomic Encyclopedia of Type Strains, Phase III (KMG-III): the genomes of soil and plant-associated and newly described type strains.</title>
        <authorList>
            <person name="Whitman W."/>
        </authorList>
    </citation>
    <scope>NUCLEOTIDE SEQUENCE [LARGE SCALE GENOMIC DNA]</scope>
    <source>
        <strain evidence="2 3">CGMCC 4.7104</strain>
    </source>
</reference>
<evidence type="ECO:0000313" key="2">
    <source>
        <dbReference type="EMBL" id="PRX68156.1"/>
    </source>
</evidence>
<dbReference type="RefSeq" id="WP_146178076.1">
    <property type="nucleotide sequence ID" value="NZ_JBFAIL010000035.1"/>
</dbReference>
<accession>A0A2T0N6F0</accession>
<feature type="chain" id="PRO_5015641660" description="Lipoprotein" evidence="1">
    <location>
        <begin position="25"/>
        <end position="265"/>
    </location>
</feature>
<dbReference type="OrthoDB" id="3515039at2"/>
<gene>
    <name evidence="2" type="ORF">B0I32_103117</name>
</gene>
<evidence type="ECO:0008006" key="4">
    <source>
        <dbReference type="Google" id="ProtNLM"/>
    </source>
</evidence>
<organism evidence="2 3">
    <name type="scientific">Nonomuraea fuscirosea</name>
    <dbReference type="NCBI Taxonomy" id="1291556"/>
    <lineage>
        <taxon>Bacteria</taxon>
        <taxon>Bacillati</taxon>
        <taxon>Actinomycetota</taxon>
        <taxon>Actinomycetes</taxon>
        <taxon>Streptosporangiales</taxon>
        <taxon>Streptosporangiaceae</taxon>
        <taxon>Nonomuraea</taxon>
    </lineage>
</organism>
<feature type="signal peptide" evidence="1">
    <location>
        <begin position="1"/>
        <end position="24"/>
    </location>
</feature>
<comment type="caution">
    <text evidence="2">The sequence shown here is derived from an EMBL/GenBank/DDBJ whole genome shotgun (WGS) entry which is preliminary data.</text>
</comment>
<sequence length="265" mass="27568">MKRILAGLALTTAAALVTAAPAHAAPADPVKALKKQFVAGKGVRIVETARLAVDGKKSSTSKSSGTFLFGKSGVVASDLKNQAPKAAAQVAPPRVITIGGHSYVQGGAFSQDLPEGKKWVRYPGVAAGATYSQMIDVFQPGVLKVLVAKAKSVKGGTYKGALTQDQLAAASHGQKLGGKLGKIEIEYALSVNSKGLVRELRSNWTMDFGVLGKYRSSTSTQYIGWGSKVTIKAPAEDLWIDAKDLGEDSEVPDQLAESSIGAITG</sequence>
<dbReference type="EMBL" id="PVNG01000003">
    <property type="protein sequence ID" value="PRX68156.1"/>
    <property type="molecule type" value="Genomic_DNA"/>
</dbReference>
<proteinExistence type="predicted"/>
<dbReference type="Proteomes" id="UP000238312">
    <property type="component" value="Unassembled WGS sequence"/>
</dbReference>
<evidence type="ECO:0000256" key="1">
    <source>
        <dbReference type="SAM" id="SignalP"/>
    </source>
</evidence>
<evidence type="ECO:0000313" key="3">
    <source>
        <dbReference type="Proteomes" id="UP000238312"/>
    </source>
</evidence>
<keyword evidence="1" id="KW-0732">Signal</keyword>